<organism evidence="2 3">
    <name type="scientific">Pseudomonas duriflava</name>
    <dbReference type="NCBI Taxonomy" id="459528"/>
    <lineage>
        <taxon>Bacteria</taxon>
        <taxon>Pseudomonadati</taxon>
        <taxon>Pseudomonadota</taxon>
        <taxon>Gammaproteobacteria</taxon>
        <taxon>Pseudomonadales</taxon>
        <taxon>Pseudomonadaceae</taxon>
        <taxon>Pseudomonas</taxon>
    </lineage>
</organism>
<feature type="domain" description="DUF2007" evidence="1">
    <location>
        <begin position="1"/>
        <end position="65"/>
    </location>
</feature>
<proteinExistence type="predicted"/>
<dbReference type="Pfam" id="PF09413">
    <property type="entry name" value="DUF2007"/>
    <property type="match status" value="1"/>
</dbReference>
<protein>
    <submittedName>
        <fullName evidence="2">Putative signal transducing protein</fullName>
    </submittedName>
</protein>
<accession>A0A562QDQ1</accession>
<gene>
    <name evidence="2" type="ORF">IQ22_01799</name>
</gene>
<dbReference type="RefSeq" id="WP_145140800.1">
    <property type="nucleotide sequence ID" value="NZ_VLKY01000005.1"/>
</dbReference>
<dbReference type="InterPro" id="IPR018551">
    <property type="entry name" value="DUF2007"/>
</dbReference>
<dbReference type="SUPFAM" id="SSF54913">
    <property type="entry name" value="GlnB-like"/>
    <property type="match status" value="1"/>
</dbReference>
<dbReference type="Proteomes" id="UP000316905">
    <property type="component" value="Unassembled WGS sequence"/>
</dbReference>
<dbReference type="EMBL" id="VLKY01000005">
    <property type="protein sequence ID" value="TWI54895.1"/>
    <property type="molecule type" value="Genomic_DNA"/>
</dbReference>
<evidence type="ECO:0000313" key="2">
    <source>
        <dbReference type="EMBL" id="TWI54895.1"/>
    </source>
</evidence>
<evidence type="ECO:0000259" key="1">
    <source>
        <dbReference type="Pfam" id="PF09413"/>
    </source>
</evidence>
<dbReference type="InterPro" id="IPR011322">
    <property type="entry name" value="N-reg_PII-like_a/b"/>
</dbReference>
<dbReference type="Gene3D" id="3.30.70.790">
    <property type="entry name" value="UreE, C-terminal domain"/>
    <property type="match status" value="1"/>
</dbReference>
<evidence type="ECO:0000313" key="3">
    <source>
        <dbReference type="Proteomes" id="UP000316905"/>
    </source>
</evidence>
<comment type="caution">
    <text evidence="2">The sequence shown here is derived from an EMBL/GenBank/DDBJ whole genome shotgun (WGS) entry which is preliminary data.</text>
</comment>
<dbReference type="OrthoDB" id="6197669at2"/>
<keyword evidence="3" id="KW-1185">Reference proteome</keyword>
<name>A0A562QDQ1_9PSED</name>
<sequence length="86" mass="9118">MLRVYEPRDLLEAEMLLALLDSEGIEAFLAGRHLIGAIGELPACGLLGVMVQDEDAACARELIEAYMTACPCPDAEPDSGPGVLLC</sequence>
<reference evidence="2 3" key="1">
    <citation type="journal article" date="2015" name="Stand. Genomic Sci.">
        <title>Genomic Encyclopedia of Bacterial and Archaeal Type Strains, Phase III: the genomes of soil and plant-associated and newly described type strains.</title>
        <authorList>
            <person name="Whitman W.B."/>
            <person name="Woyke T."/>
            <person name="Klenk H.P."/>
            <person name="Zhou Y."/>
            <person name="Lilburn T.G."/>
            <person name="Beck B.J."/>
            <person name="De Vos P."/>
            <person name="Vandamme P."/>
            <person name="Eisen J.A."/>
            <person name="Garrity G."/>
            <person name="Hugenholtz P."/>
            <person name="Kyrpides N.C."/>
        </authorList>
    </citation>
    <scope>NUCLEOTIDE SEQUENCE [LARGE SCALE GENOMIC DNA]</scope>
    <source>
        <strain evidence="2 3">CGMCC 1.6858</strain>
    </source>
</reference>
<dbReference type="AlphaFoldDB" id="A0A562QDQ1"/>